<dbReference type="Proteomes" id="UP000602745">
    <property type="component" value="Unassembled WGS sequence"/>
</dbReference>
<comment type="caution">
    <text evidence="4">The sequence shown here is derived from an EMBL/GenBank/DDBJ whole genome shotgun (WGS) entry which is preliminary data.</text>
</comment>
<dbReference type="RefSeq" id="WP_229729226.1">
    <property type="nucleotide sequence ID" value="NZ_BMCP01000001.1"/>
</dbReference>
<keyword evidence="1" id="KW-0597">Phosphoprotein</keyword>
<dbReference type="PROSITE" id="PS50110">
    <property type="entry name" value="RESPONSE_REGULATORY"/>
    <property type="match status" value="1"/>
</dbReference>
<organism evidence="4 5">
    <name type="scientific">Agaricicola taiwanensis</name>
    <dbReference type="NCBI Taxonomy" id="591372"/>
    <lineage>
        <taxon>Bacteria</taxon>
        <taxon>Pseudomonadati</taxon>
        <taxon>Pseudomonadota</taxon>
        <taxon>Alphaproteobacteria</taxon>
        <taxon>Rhodobacterales</taxon>
        <taxon>Paracoccaceae</taxon>
        <taxon>Agaricicola</taxon>
    </lineage>
</organism>
<dbReference type="EMBL" id="BMCP01000001">
    <property type="protein sequence ID" value="GGE37987.1"/>
    <property type="molecule type" value="Genomic_DNA"/>
</dbReference>
<dbReference type="InterPro" id="IPR011006">
    <property type="entry name" value="CheY-like_superfamily"/>
</dbReference>
<evidence type="ECO:0000259" key="3">
    <source>
        <dbReference type="PROSITE" id="PS50110"/>
    </source>
</evidence>
<keyword evidence="5" id="KW-1185">Reference proteome</keyword>
<evidence type="ECO:0000256" key="1">
    <source>
        <dbReference type="ARBA" id="ARBA00022553"/>
    </source>
</evidence>
<dbReference type="InterPro" id="IPR050595">
    <property type="entry name" value="Bact_response_regulator"/>
</dbReference>
<gene>
    <name evidence="4" type="ORF">GCM10007276_14290</name>
</gene>
<dbReference type="InterPro" id="IPR001789">
    <property type="entry name" value="Sig_transdc_resp-reg_receiver"/>
</dbReference>
<dbReference type="Pfam" id="PF00072">
    <property type="entry name" value="Response_reg"/>
    <property type="match status" value="1"/>
</dbReference>
<name>A0A8J2VM70_9RHOB</name>
<proteinExistence type="predicted"/>
<dbReference type="SMART" id="SM00448">
    <property type="entry name" value="REC"/>
    <property type="match status" value="1"/>
</dbReference>
<dbReference type="AlphaFoldDB" id="A0A8J2VM70"/>
<dbReference type="Gene3D" id="3.40.50.2300">
    <property type="match status" value="1"/>
</dbReference>
<comment type="caution">
    <text evidence="2">Lacks conserved residue(s) required for the propagation of feature annotation.</text>
</comment>
<reference evidence="4" key="2">
    <citation type="submission" date="2020-09" db="EMBL/GenBank/DDBJ databases">
        <authorList>
            <person name="Sun Q."/>
            <person name="Sedlacek I."/>
        </authorList>
    </citation>
    <scope>NUCLEOTIDE SEQUENCE</scope>
    <source>
        <strain evidence="4">CCM 7684</strain>
    </source>
</reference>
<evidence type="ECO:0000313" key="4">
    <source>
        <dbReference type="EMBL" id="GGE37987.1"/>
    </source>
</evidence>
<dbReference type="GO" id="GO:0000160">
    <property type="term" value="P:phosphorelay signal transduction system"/>
    <property type="evidence" value="ECO:0007669"/>
    <property type="project" value="InterPro"/>
</dbReference>
<reference evidence="4" key="1">
    <citation type="journal article" date="2014" name="Int. J. Syst. Evol. Microbiol.">
        <title>Complete genome sequence of Corynebacterium casei LMG S-19264T (=DSM 44701T), isolated from a smear-ripened cheese.</title>
        <authorList>
            <consortium name="US DOE Joint Genome Institute (JGI-PGF)"/>
            <person name="Walter F."/>
            <person name="Albersmeier A."/>
            <person name="Kalinowski J."/>
            <person name="Ruckert C."/>
        </authorList>
    </citation>
    <scope>NUCLEOTIDE SEQUENCE</scope>
    <source>
        <strain evidence="4">CCM 7684</strain>
    </source>
</reference>
<evidence type="ECO:0000313" key="5">
    <source>
        <dbReference type="Proteomes" id="UP000602745"/>
    </source>
</evidence>
<accession>A0A8J2VM70</accession>
<dbReference type="SUPFAM" id="SSF52172">
    <property type="entry name" value="CheY-like"/>
    <property type="match status" value="1"/>
</dbReference>
<feature type="domain" description="Response regulatory" evidence="3">
    <location>
        <begin position="10"/>
        <end position="129"/>
    </location>
</feature>
<evidence type="ECO:0000256" key="2">
    <source>
        <dbReference type="PROSITE-ProRule" id="PRU00169"/>
    </source>
</evidence>
<dbReference type="PANTHER" id="PTHR44591:SF3">
    <property type="entry name" value="RESPONSE REGULATORY DOMAIN-CONTAINING PROTEIN"/>
    <property type="match status" value="1"/>
</dbReference>
<protein>
    <submittedName>
        <fullName evidence="4">Response regulator</fullName>
    </submittedName>
</protein>
<sequence>MASGPFARLSILVIDNDPHMRKIARGLLTGFPVGRVYEASDGAQGLEMVHQFRPDAILTEWEMPMLNGEEMVRLIRNPKTSPFATVPIIVMTAHTQRYQIHAAIQAGVNEIIVKPFSAKDLLQRLESVVARPRPFIQIGGYFGPLPRENAARAAGAFPRLDTAAG</sequence>
<dbReference type="PANTHER" id="PTHR44591">
    <property type="entry name" value="STRESS RESPONSE REGULATOR PROTEIN 1"/>
    <property type="match status" value="1"/>
</dbReference>